<dbReference type="EMBL" id="JABWRE020000002">
    <property type="protein sequence ID" value="MBV4539293.1"/>
    <property type="molecule type" value="Genomic_DNA"/>
</dbReference>
<dbReference type="Proteomes" id="UP000599879">
    <property type="component" value="Unassembled WGS sequence"/>
</dbReference>
<reference evidence="3" key="2">
    <citation type="submission" date="2020-07" db="EMBL/GenBank/DDBJ databases">
        <authorList>
            <person name="Lood C."/>
            <person name="Girard L."/>
        </authorList>
    </citation>
    <scope>NUCLEOTIDE SEQUENCE</scope>
    <source>
        <strain evidence="3">SWRI10</strain>
    </source>
</reference>
<gene>
    <name evidence="4" type="ORF">HU737_025360</name>
    <name evidence="3" type="ORF">HU737_14820</name>
</gene>
<sequence>MSREQLDRVSRLMEAAIPDALVKGHEQLLDSIELPDPDDAHVLAAAIRSSAEIIVTFNLKDFPSSTLNAFDVQAQHPDEFIMDLWDLDQAAVLAAVAEMRQALVRSPYTAYALIECLLKQGLPQTAGMLRGYAMLI</sequence>
<dbReference type="InterPro" id="IPR058652">
    <property type="entry name" value="VapC50_C"/>
</dbReference>
<organism evidence="3">
    <name type="scientific">Pseudomonas urmiensis</name>
    <dbReference type="NCBI Taxonomy" id="2745493"/>
    <lineage>
        <taxon>Bacteria</taxon>
        <taxon>Pseudomonadati</taxon>
        <taxon>Pseudomonadota</taxon>
        <taxon>Gammaproteobacteria</taxon>
        <taxon>Pseudomonadales</taxon>
        <taxon>Pseudomonadaceae</taxon>
        <taxon>Pseudomonas</taxon>
    </lineage>
</organism>
<dbReference type="Pfam" id="PF26343">
    <property type="entry name" value="VapC50_C"/>
    <property type="match status" value="1"/>
</dbReference>
<dbReference type="EMBL" id="JABWRE010000010">
    <property type="protein sequence ID" value="MBC3441961.1"/>
    <property type="molecule type" value="Genomic_DNA"/>
</dbReference>
<evidence type="ECO:0000313" key="3">
    <source>
        <dbReference type="EMBL" id="MBC3441961.1"/>
    </source>
</evidence>
<reference evidence="3" key="1">
    <citation type="journal article" date="2020" name="Microorganisms">
        <title>Reliable Identification of Environmental Pseudomonas Isolates Using the rpoD Gene.</title>
        <authorList>
            <consortium name="The Broad Institute Genome Sequencing Platform"/>
            <person name="Girard L."/>
            <person name="Lood C."/>
            <person name="Rokni-Zadeh H."/>
            <person name="van Noort V."/>
            <person name="Lavigne R."/>
            <person name="De Mot R."/>
        </authorList>
    </citation>
    <scope>NUCLEOTIDE SEQUENCE</scope>
    <source>
        <strain evidence="3">SWRI10</strain>
    </source>
</reference>
<dbReference type="InterPro" id="IPR002716">
    <property type="entry name" value="PIN_dom"/>
</dbReference>
<protein>
    <submittedName>
        <fullName evidence="3">PIN domain-containing protein</fullName>
    </submittedName>
</protein>
<dbReference type="Pfam" id="PF13470">
    <property type="entry name" value="PIN_3"/>
    <property type="match status" value="1"/>
</dbReference>
<accession>A0A923G0M1</accession>
<comment type="caution">
    <text evidence="3">The sequence shown here is derived from an EMBL/GenBank/DDBJ whole genome shotgun (WGS) entry which is preliminary data.</text>
</comment>
<reference evidence="4" key="3">
    <citation type="submission" date="2021-06" db="EMBL/GenBank/DDBJ databases">
        <title>Updating the genus Pseudomonas: Description of 43 new species and partition of the Pseudomonas putida group.</title>
        <authorList>
            <person name="Girard L."/>
            <person name="Lood C."/>
            <person name="Vandamme P."/>
            <person name="Rokni-Zadeh H."/>
            <person name="Van Noort V."/>
            <person name="Hofte M."/>
            <person name="Lavigne R."/>
            <person name="De Mot R."/>
        </authorList>
    </citation>
    <scope>NUCLEOTIDE SEQUENCE</scope>
    <source>
        <strain evidence="4">SWRI10</strain>
    </source>
</reference>
<name>A0A923G0M1_9PSED</name>
<feature type="domain" description="VapC50 C-terminal" evidence="2">
    <location>
        <begin position="77"/>
        <end position="130"/>
    </location>
</feature>
<dbReference type="AlphaFoldDB" id="A0A923G0M1"/>
<proteinExistence type="predicted"/>
<feature type="domain" description="PIN" evidence="1">
    <location>
        <begin position="6"/>
        <end position="59"/>
    </location>
</feature>
<evidence type="ECO:0000313" key="4">
    <source>
        <dbReference type="EMBL" id="MBV4539293.1"/>
    </source>
</evidence>
<evidence type="ECO:0000259" key="1">
    <source>
        <dbReference type="Pfam" id="PF13470"/>
    </source>
</evidence>
<evidence type="ECO:0000259" key="2">
    <source>
        <dbReference type="Pfam" id="PF26343"/>
    </source>
</evidence>